<accession>A0A850R534</accession>
<name>A0A850R534_PHODD</name>
<reference evidence="2 3" key="1">
    <citation type="submission" date="2020-06" db="EMBL/GenBank/DDBJ databases">
        <title>Photobacterium damselae subsp. damselae comparative genomics.</title>
        <authorList>
            <person name="Osorio C.R."/>
        </authorList>
    </citation>
    <scope>NUCLEOTIDE SEQUENCE [LARGE SCALE GENOMIC DNA]</scope>
    <source>
        <strain evidence="2 3">TW250/03</strain>
    </source>
</reference>
<keyword evidence="2" id="KW-0808">Transferase</keyword>
<dbReference type="InterPro" id="IPR028098">
    <property type="entry name" value="Glyco_trans_4-like_N"/>
</dbReference>
<dbReference type="Proteomes" id="UP000533429">
    <property type="component" value="Unassembled WGS sequence"/>
</dbReference>
<dbReference type="AlphaFoldDB" id="A0A850R534"/>
<dbReference type="GO" id="GO:0016757">
    <property type="term" value="F:glycosyltransferase activity"/>
    <property type="evidence" value="ECO:0007669"/>
    <property type="project" value="UniProtKB-ARBA"/>
</dbReference>
<organism evidence="2 3">
    <name type="scientific">Photobacterium damselae subsp. damselae</name>
    <name type="common">Listonella damsela</name>
    <dbReference type="NCBI Taxonomy" id="85581"/>
    <lineage>
        <taxon>Bacteria</taxon>
        <taxon>Pseudomonadati</taxon>
        <taxon>Pseudomonadota</taxon>
        <taxon>Gammaproteobacteria</taxon>
        <taxon>Vibrionales</taxon>
        <taxon>Vibrionaceae</taxon>
        <taxon>Photobacterium</taxon>
    </lineage>
</organism>
<proteinExistence type="predicted"/>
<evidence type="ECO:0000313" key="3">
    <source>
        <dbReference type="Proteomes" id="UP000533429"/>
    </source>
</evidence>
<evidence type="ECO:0000313" key="2">
    <source>
        <dbReference type="EMBL" id="NVP02081.1"/>
    </source>
</evidence>
<evidence type="ECO:0000259" key="1">
    <source>
        <dbReference type="Pfam" id="PF13439"/>
    </source>
</evidence>
<protein>
    <submittedName>
        <fullName evidence="2">Glycosyltransferase</fullName>
    </submittedName>
</protein>
<dbReference type="SUPFAM" id="SSF53756">
    <property type="entry name" value="UDP-Glycosyltransferase/glycogen phosphorylase"/>
    <property type="match status" value="1"/>
</dbReference>
<dbReference type="PANTHER" id="PTHR12526:SF630">
    <property type="entry name" value="GLYCOSYLTRANSFERASE"/>
    <property type="match status" value="1"/>
</dbReference>
<feature type="domain" description="Glycosyltransferase subfamily 4-like N-terminal" evidence="1">
    <location>
        <begin position="13"/>
        <end position="167"/>
    </location>
</feature>
<comment type="caution">
    <text evidence="2">The sequence shown here is derived from an EMBL/GenBank/DDBJ whole genome shotgun (WGS) entry which is preliminary data.</text>
</comment>
<dbReference type="EMBL" id="JABXOR010001125">
    <property type="protein sequence ID" value="NVP02081.1"/>
    <property type="molecule type" value="Genomic_DNA"/>
</dbReference>
<dbReference type="PANTHER" id="PTHR12526">
    <property type="entry name" value="GLYCOSYLTRANSFERASE"/>
    <property type="match status" value="1"/>
</dbReference>
<dbReference type="Gene3D" id="3.40.50.2000">
    <property type="entry name" value="Glycogen Phosphorylase B"/>
    <property type="match status" value="2"/>
</dbReference>
<dbReference type="Pfam" id="PF13439">
    <property type="entry name" value="Glyco_transf_4"/>
    <property type="match status" value="1"/>
</dbReference>
<sequence>MKTIIYIITKSEVGGAQTWVRDQTKLFQEDFRQVIITNSKGWLSENNFSDNIYYVKEIESKFSIIAFLKILKILVKEKADTVVSSSANAGLYARLCKAFYKHNSIYVSHGWSCIYNGGKLKKVFIKIEKILSYLTNTVLCVSEKDADNAVNVININLDKIKVVRNSVFPQKVRNIKDIGNLNILSVGRLAHPKRFDLLIDAVNEINGVTLTVVGDGPDRSKYQDTTNIKFLGEIKSFSNFHDYDLFSLISDSEGLPMSALEAASAGLPLLLSDVGGCCELIDENGFITLNNKDEIIQHIEEIKSNYTKFSDNALSIKDRFNLNIQKKAYYNLYFNTNQSKTVVIN</sequence>
<gene>
    <name evidence="2" type="ORF">HWA77_17855</name>
</gene>
<dbReference type="Pfam" id="PF13692">
    <property type="entry name" value="Glyco_trans_1_4"/>
    <property type="match status" value="1"/>
</dbReference>